<protein>
    <submittedName>
        <fullName evidence="1">Uncharacterized protein</fullName>
    </submittedName>
</protein>
<proteinExistence type="predicted"/>
<keyword evidence="2" id="KW-1185">Reference proteome</keyword>
<organism evidence="1 2">
    <name type="scientific">Smallanthus sonchifolius</name>
    <dbReference type="NCBI Taxonomy" id="185202"/>
    <lineage>
        <taxon>Eukaryota</taxon>
        <taxon>Viridiplantae</taxon>
        <taxon>Streptophyta</taxon>
        <taxon>Embryophyta</taxon>
        <taxon>Tracheophyta</taxon>
        <taxon>Spermatophyta</taxon>
        <taxon>Magnoliopsida</taxon>
        <taxon>eudicotyledons</taxon>
        <taxon>Gunneridae</taxon>
        <taxon>Pentapetalae</taxon>
        <taxon>asterids</taxon>
        <taxon>campanulids</taxon>
        <taxon>Asterales</taxon>
        <taxon>Asteraceae</taxon>
        <taxon>Asteroideae</taxon>
        <taxon>Heliantheae alliance</taxon>
        <taxon>Millerieae</taxon>
        <taxon>Smallanthus</taxon>
    </lineage>
</organism>
<evidence type="ECO:0000313" key="1">
    <source>
        <dbReference type="EMBL" id="KAI3742538.1"/>
    </source>
</evidence>
<evidence type="ECO:0000313" key="2">
    <source>
        <dbReference type="Proteomes" id="UP001056120"/>
    </source>
</evidence>
<accession>A0ACB9D7E4</accession>
<reference evidence="2" key="1">
    <citation type="journal article" date="2022" name="Mol. Ecol. Resour.">
        <title>The genomes of chicory, endive, great burdock and yacon provide insights into Asteraceae palaeo-polyploidization history and plant inulin production.</title>
        <authorList>
            <person name="Fan W."/>
            <person name="Wang S."/>
            <person name="Wang H."/>
            <person name="Wang A."/>
            <person name="Jiang F."/>
            <person name="Liu H."/>
            <person name="Zhao H."/>
            <person name="Xu D."/>
            <person name="Zhang Y."/>
        </authorList>
    </citation>
    <scope>NUCLEOTIDE SEQUENCE [LARGE SCALE GENOMIC DNA]</scope>
    <source>
        <strain evidence="2">cv. Yunnan</strain>
    </source>
</reference>
<dbReference type="EMBL" id="CM042037">
    <property type="protein sequence ID" value="KAI3742538.1"/>
    <property type="molecule type" value="Genomic_DNA"/>
</dbReference>
<gene>
    <name evidence="1" type="ORF">L1987_60223</name>
</gene>
<sequence>MSFNLPYLSAVDAANVYELLGGGDDSSFSTRATVPIITPDSNAASGTHESDYSEDVLVVGDDAQANPNTTVGNEAPADPINIESSSSRTQEMGELSTNLDP</sequence>
<name>A0ACB9D7E4_9ASTR</name>
<comment type="caution">
    <text evidence="1">The sequence shown here is derived from an EMBL/GenBank/DDBJ whole genome shotgun (WGS) entry which is preliminary data.</text>
</comment>
<reference evidence="1 2" key="2">
    <citation type="journal article" date="2022" name="Mol. Ecol. Resour.">
        <title>The genomes of chicory, endive, great burdock and yacon provide insights into Asteraceae paleo-polyploidization history and plant inulin production.</title>
        <authorList>
            <person name="Fan W."/>
            <person name="Wang S."/>
            <person name="Wang H."/>
            <person name="Wang A."/>
            <person name="Jiang F."/>
            <person name="Liu H."/>
            <person name="Zhao H."/>
            <person name="Xu D."/>
            <person name="Zhang Y."/>
        </authorList>
    </citation>
    <scope>NUCLEOTIDE SEQUENCE [LARGE SCALE GENOMIC DNA]</scope>
    <source>
        <strain evidence="2">cv. Yunnan</strain>
        <tissue evidence="1">Leaves</tissue>
    </source>
</reference>
<dbReference type="Proteomes" id="UP001056120">
    <property type="component" value="Linkage Group LG20"/>
</dbReference>